<evidence type="ECO:0000313" key="3">
    <source>
        <dbReference type="Proteomes" id="UP000878956"/>
    </source>
</evidence>
<evidence type="ECO:0000256" key="1">
    <source>
        <dbReference type="SAM" id="Phobius"/>
    </source>
</evidence>
<dbReference type="EMBL" id="DAEPXK010000046">
    <property type="protein sequence ID" value="HBH1543718.1"/>
    <property type="molecule type" value="Genomic_DNA"/>
</dbReference>
<comment type="caution">
    <text evidence="2">The sequence shown here is derived from an EMBL/GenBank/DDBJ whole genome shotgun (WGS) entry which is preliminary data.</text>
</comment>
<protein>
    <submittedName>
        <fullName evidence="2">Uncharacterized protein</fullName>
    </submittedName>
</protein>
<accession>A0AAN5VQ22</accession>
<keyword evidence="1" id="KW-1133">Transmembrane helix</keyword>
<reference evidence="2" key="1">
    <citation type="journal article" date="2018" name="Genome Biol.">
        <title>SKESA: strategic k-mer extension for scrupulous assemblies.</title>
        <authorList>
            <person name="Souvorov A."/>
            <person name="Agarwala R."/>
            <person name="Lipman D.J."/>
        </authorList>
    </citation>
    <scope>NUCLEOTIDE SEQUENCE</scope>
    <source>
        <strain evidence="2">HN1000</strain>
    </source>
</reference>
<keyword evidence="1" id="KW-0812">Transmembrane</keyword>
<reference evidence="2" key="2">
    <citation type="submission" date="2021-06" db="EMBL/GenBank/DDBJ databases">
        <authorList>
            <consortium name="NCBI Pathogen Detection Project"/>
        </authorList>
    </citation>
    <scope>NUCLEOTIDE SEQUENCE</scope>
    <source>
        <strain evidence="2">HN1000</strain>
    </source>
</reference>
<dbReference type="RefSeq" id="WP_021415791.1">
    <property type="nucleotide sequence ID" value="NZ_FULL01000006.1"/>
</dbReference>
<name>A0AAN5VQ22_CLODI</name>
<keyword evidence="1" id="KW-0472">Membrane</keyword>
<feature type="transmembrane region" description="Helical" evidence="1">
    <location>
        <begin position="14"/>
        <end position="34"/>
    </location>
</feature>
<organism evidence="2 3">
    <name type="scientific">Clostridioides difficile</name>
    <name type="common">Peptoclostridium difficile</name>
    <dbReference type="NCBI Taxonomy" id="1496"/>
    <lineage>
        <taxon>Bacteria</taxon>
        <taxon>Bacillati</taxon>
        <taxon>Bacillota</taxon>
        <taxon>Clostridia</taxon>
        <taxon>Peptostreptococcales</taxon>
        <taxon>Peptostreptococcaceae</taxon>
        <taxon>Clostridioides</taxon>
    </lineage>
</organism>
<proteinExistence type="predicted"/>
<dbReference type="AlphaFoldDB" id="A0AAN5VQ22"/>
<sequence>MIDLKKKSEKTNKINKTIIVCSIIAVIISFYLGFKLGEGSMAKRYIELQSKNKVNYNVVDKNETKEENISKGEYIGKSISNPYNIKVPFEAKDLEVEIAKGKKDADGHWLKGKITNHSEIDFSDVSVTIDINGGEAVSNIDCSQTLKSDKSRAADNISEVEIDKLEASSAIVNWIDENGKEQYIEVVF</sequence>
<evidence type="ECO:0000313" key="2">
    <source>
        <dbReference type="EMBL" id="HBH1543718.1"/>
    </source>
</evidence>
<gene>
    <name evidence="2" type="ORF">KRM00_003250</name>
</gene>
<dbReference type="Proteomes" id="UP000878956">
    <property type="component" value="Unassembled WGS sequence"/>
</dbReference>